<keyword evidence="1" id="KW-0472">Membrane</keyword>
<protein>
    <submittedName>
        <fullName evidence="2">Uncharacterized protein</fullName>
    </submittedName>
</protein>
<name>A0A6C0BTL1_9ZZZZ</name>
<sequence length="213" mass="25919">MNNELIKYDFSKPYVLSLKKDEYYHQLIAEYYCLFLKIYKPINRSVTYLVWSGISYPAFNTYYFPTTMTKSYSRAFNVHQKPHNTYSIHIKYIEKYPYFYYLSLIAFPVDVYSHSLQFLFGETGEFLEGGAFFIPYQIIHWVLLVITLMSPHVYKYFPEFTWKYYFSLIYYTLALHDKIYKLSIRRLTMYRRISEFILLSFMTYVIANKQLIL</sequence>
<organism evidence="2">
    <name type="scientific">viral metagenome</name>
    <dbReference type="NCBI Taxonomy" id="1070528"/>
    <lineage>
        <taxon>unclassified sequences</taxon>
        <taxon>metagenomes</taxon>
        <taxon>organismal metagenomes</taxon>
    </lineage>
</organism>
<feature type="transmembrane region" description="Helical" evidence="1">
    <location>
        <begin position="132"/>
        <end position="154"/>
    </location>
</feature>
<proteinExistence type="predicted"/>
<keyword evidence="1" id="KW-0812">Transmembrane</keyword>
<feature type="transmembrane region" description="Helical" evidence="1">
    <location>
        <begin position="98"/>
        <end position="120"/>
    </location>
</feature>
<dbReference type="EMBL" id="MN739235">
    <property type="protein sequence ID" value="QHS94914.1"/>
    <property type="molecule type" value="Genomic_DNA"/>
</dbReference>
<accession>A0A6C0BTL1</accession>
<dbReference type="AlphaFoldDB" id="A0A6C0BTL1"/>
<keyword evidence="1" id="KW-1133">Transmembrane helix</keyword>
<evidence type="ECO:0000256" key="1">
    <source>
        <dbReference type="SAM" id="Phobius"/>
    </source>
</evidence>
<reference evidence="2" key="1">
    <citation type="journal article" date="2020" name="Nature">
        <title>Giant virus diversity and host interactions through global metagenomics.</title>
        <authorList>
            <person name="Schulz F."/>
            <person name="Roux S."/>
            <person name="Paez-Espino D."/>
            <person name="Jungbluth S."/>
            <person name="Walsh D.A."/>
            <person name="Denef V.J."/>
            <person name="McMahon K.D."/>
            <person name="Konstantinidis K.T."/>
            <person name="Eloe-Fadrosh E.A."/>
            <person name="Kyrpides N.C."/>
            <person name="Woyke T."/>
        </authorList>
    </citation>
    <scope>NUCLEOTIDE SEQUENCE</scope>
    <source>
        <strain evidence="2">GVMAG-M-3300018428-16</strain>
    </source>
</reference>
<evidence type="ECO:0000313" key="2">
    <source>
        <dbReference type="EMBL" id="QHS94914.1"/>
    </source>
</evidence>